<evidence type="ECO:0000313" key="2">
    <source>
        <dbReference type="EMBL" id="OQS37615.1"/>
    </source>
</evidence>
<organism evidence="2 3">
    <name type="scientific">Chromobacterium haemolyticum</name>
    <dbReference type="NCBI Taxonomy" id="394935"/>
    <lineage>
        <taxon>Bacteria</taxon>
        <taxon>Pseudomonadati</taxon>
        <taxon>Pseudomonadota</taxon>
        <taxon>Betaproteobacteria</taxon>
        <taxon>Neisseriales</taxon>
        <taxon>Chromobacteriaceae</taxon>
        <taxon>Chromobacterium</taxon>
    </lineage>
</organism>
<evidence type="ECO:0000256" key="1">
    <source>
        <dbReference type="SAM" id="Coils"/>
    </source>
</evidence>
<sequence length="188" mass="21554">MDIAKNLKAALSTINGTLAQLKDELAETNAQVRGIESKISELRKMPISLDDWGKYFKAAIEKKAESHLPYVHEELMQSNPHRDHIARNQQPWAHFEENRADQLFNMGLFPEQGSPLSAMCFFFPDMIYERVMARLTERIGTKWGNDDLPLVEERRKLVVEMQQQLDALKEKRAELEAQINDISGALSS</sequence>
<comment type="caution">
    <text evidence="2">The sequence shown here is derived from an EMBL/GenBank/DDBJ whole genome shotgun (WGS) entry which is preliminary data.</text>
</comment>
<evidence type="ECO:0000313" key="3">
    <source>
        <dbReference type="Proteomes" id="UP000192721"/>
    </source>
</evidence>
<gene>
    <name evidence="2" type="ORF">B0T45_13915</name>
</gene>
<reference evidence="2 3" key="1">
    <citation type="submission" date="2017-02" db="EMBL/GenBank/DDBJ databases">
        <title>Chromobacterium haemolyticum H5244.</title>
        <authorList>
            <person name="Gulvik C.A."/>
        </authorList>
    </citation>
    <scope>NUCLEOTIDE SEQUENCE [LARGE SCALE GENOMIC DNA]</scope>
    <source>
        <strain evidence="2 3">H5244</strain>
    </source>
</reference>
<dbReference type="RefSeq" id="WP_081555891.1">
    <property type="nucleotide sequence ID" value="NZ_MUKV01000018.1"/>
</dbReference>
<protein>
    <submittedName>
        <fullName evidence="2">Uncharacterized protein</fullName>
    </submittedName>
</protein>
<dbReference type="AlphaFoldDB" id="A0A1W0CS50"/>
<dbReference type="Proteomes" id="UP000192721">
    <property type="component" value="Unassembled WGS sequence"/>
</dbReference>
<feature type="coiled-coil region" evidence="1">
    <location>
        <begin position="4"/>
        <end position="45"/>
    </location>
</feature>
<feature type="coiled-coil region" evidence="1">
    <location>
        <begin position="151"/>
        <end position="185"/>
    </location>
</feature>
<name>A0A1W0CS50_9NEIS</name>
<accession>A0A1W0CS50</accession>
<dbReference type="EMBL" id="MUKV01000018">
    <property type="protein sequence ID" value="OQS37615.1"/>
    <property type="molecule type" value="Genomic_DNA"/>
</dbReference>
<keyword evidence="1" id="KW-0175">Coiled coil</keyword>
<proteinExistence type="predicted"/>